<protein>
    <submittedName>
        <fullName evidence="1">Uncharacterized protein</fullName>
    </submittedName>
</protein>
<evidence type="ECO:0000313" key="2">
    <source>
        <dbReference type="Proteomes" id="UP000598146"/>
    </source>
</evidence>
<proteinExistence type="predicted"/>
<sequence length="284" mass="30023">MEPDASLAAGRPALDHAVALVDAGWTAAAAGQSPVTARAAAAVAVPKPASTRSRRPPPGWIWWLLDNFPSDDCTSVPAGATGLLIEAERLETLRLCVKGYAASKAPHLLISAPDGDRIEPAAVADGAVWSWEVQPGAEGDELTEVGTYRFTITGKPRKRGARTLMTSGRIVVTRSTAPRAALADDGGAGERALRPGQSVRVRLAGYRPGQAVRAAVYREPPHSSRYRFLAELPDTVVDSSGEGMLRWVVPANAVSGRHAIWIASGPESWDGCDWAQCESFRVGG</sequence>
<name>A0A931C5K1_9ACTN</name>
<organism evidence="1 2">
    <name type="scientific">Actinoplanes aureus</name>
    <dbReference type="NCBI Taxonomy" id="2792083"/>
    <lineage>
        <taxon>Bacteria</taxon>
        <taxon>Bacillati</taxon>
        <taxon>Actinomycetota</taxon>
        <taxon>Actinomycetes</taxon>
        <taxon>Micromonosporales</taxon>
        <taxon>Micromonosporaceae</taxon>
        <taxon>Actinoplanes</taxon>
    </lineage>
</organism>
<dbReference type="AlphaFoldDB" id="A0A931C5K1"/>
<dbReference type="RefSeq" id="WP_196412859.1">
    <property type="nucleotide sequence ID" value="NZ_JADQTO010000003.1"/>
</dbReference>
<dbReference type="EMBL" id="JADQTO010000003">
    <property type="protein sequence ID" value="MBG0561037.1"/>
    <property type="molecule type" value="Genomic_DNA"/>
</dbReference>
<gene>
    <name evidence="1" type="ORF">I4J89_06130</name>
</gene>
<accession>A0A931C5K1</accession>
<keyword evidence="2" id="KW-1185">Reference proteome</keyword>
<comment type="caution">
    <text evidence="1">The sequence shown here is derived from an EMBL/GenBank/DDBJ whole genome shotgun (WGS) entry which is preliminary data.</text>
</comment>
<dbReference type="Proteomes" id="UP000598146">
    <property type="component" value="Unassembled WGS sequence"/>
</dbReference>
<reference evidence="1" key="1">
    <citation type="submission" date="2020-11" db="EMBL/GenBank/DDBJ databases">
        <title>Isolation and identification of active actinomycetes.</title>
        <authorList>
            <person name="Sun X."/>
        </authorList>
    </citation>
    <scope>NUCLEOTIDE SEQUENCE</scope>
    <source>
        <strain evidence="1">NEAU-A11</strain>
    </source>
</reference>
<evidence type="ECO:0000313" key="1">
    <source>
        <dbReference type="EMBL" id="MBG0561037.1"/>
    </source>
</evidence>